<feature type="transmembrane region" description="Helical" evidence="1">
    <location>
        <begin position="250"/>
        <end position="269"/>
    </location>
</feature>
<evidence type="ECO:0008006" key="4">
    <source>
        <dbReference type="Google" id="ProtNLM"/>
    </source>
</evidence>
<feature type="transmembrane region" description="Helical" evidence="1">
    <location>
        <begin position="311"/>
        <end position="334"/>
    </location>
</feature>
<comment type="caution">
    <text evidence="2">The sequence shown here is derived from an EMBL/GenBank/DDBJ whole genome shotgun (WGS) entry which is preliminary data.</text>
</comment>
<protein>
    <recommendedName>
        <fullName evidence="4">Signal transduction histidine kinase subgroup 3 dimerisation and phosphoacceptor domain-containing protein</fullName>
    </recommendedName>
</protein>
<dbReference type="EMBL" id="BAABCN010000012">
    <property type="protein sequence ID" value="GAA3889398.1"/>
    <property type="molecule type" value="Genomic_DNA"/>
</dbReference>
<feature type="transmembrane region" description="Helical" evidence="1">
    <location>
        <begin position="114"/>
        <end position="139"/>
    </location>
</feature>
<evidence type="ECO:0000313" key="2">
    <source>
        <dbReference type="EMBL" id="GAA3889398.1"/>
    </source>
</evidence>
<dbReference type="Proteomes" id="UP001501803">
    <property type="component" value="Unassembled WGS sequence"/>
</dbReference>
<feature type="transmembrane region" description="Helical" evidence="1">
    <location>
        <begin position="50"/>
        <end position="71"/>
    </location>
</feature>
<keyword evidence="1" id="KW-1133">Transmembrane helix</keyword>
<feature type="transmembrane region" description="Helical" evidence="1">
    <location>
        <begin position="83"/>
        <end position="102"/>
    </location>
</feature>
<keyword evidence="3" id="KW-1185">Reference proteome</keyword>
<evidence type="ECO:0000313" key="3">
    <source>
        <dbReference type="Proteomes" id="UP001501803"/>
    </source>
</evidence>
<proteinExistence type="predicted"/>
<feature type="transmembrane region" description="Helical" evidence="1">
    <location>
        <begin position="346"/>
        <end position="366"/>
    </location>
</feature>
<organism evidence="2 3">
    <name type="scientific">Leifsonia kafniensis</name>
    <dbReference type="NCBI Taxonomy" id="475957"/>
    <lineage>
        <taxon>Bacteria</taxon>
        <taxon>Bacillati</taxon>
        <taxon>Actinomycetota</taxon>
        <taxon>Actinomycetes</taxon>
        <taxon>Micrococcales</taxon>
        <taxon>Microbacteriaceae</taxon>
        <taxon>Leifsonia</taxon>
    </lineage>
</organism>
<keyword evidence="1" id="KW-0472">Membrane</keyword>
<evidence type="ECO:0000256" key="1">
    <source>
        <dbReference type="SAM" id="Phobius"/>
    </source>
</evidence>
<dbReference type="RefSeq" id="WP_345068898.1">
    <property type="nucleotide sequence ID" value="NZ_BAABCN010000012.1"/>
</dbReference>
<accession>A0ABP7KWZ8</accession>
<dbReference type="InterPro" id="IPR036890">
    <property type="entry name" value="HATPase_C_sf"/>
</dbReference>
<dbReference type="Gene3D" id="3.30.565.10">
    <property type="entry name" value="Histidine kinase-like ATPase, C-terminal domain"/>
    <property type="match status" value="1"/>
</dbReference>
<name>A0ABP7KWZ8_9MICO</name>
<feature type="transmembrane region" description="Helical" evidence="1">
    <location>
        <begin position="12"/>
        <end position="30"/>
    </location>
</feature>
<sequence length="576" mass="62317">MSRRFRWVDRAFGSNVLTLWSWLLTFPFAVTVMGGSEYVDTTPARGADFAVAAVVHVLTGVGMLVARYTVLRPGQRRFRRARALIVFAVLGGSRPFLLIVVSDAVGLHMQAGDVAVRVAINVVCTITMLTLIALLIDVLRRHRVVQRRLRAALTTLDLQREFDEQQLEGLRRQYVDDVTTRIDATLDSRRAEPLDATQASVLLRTIADEIVRPMSHELYREDGPAAAPAAAEDPVSFLERSSRILTALQPAPLVLPYVLLALVFLPHLLANVSLAFTAIQLVLGACIYLSGNAATMVLARVVHHPVARIGLLSLCYTATAIVGTLVMVWSAHLAGYSPSLNWSPAFIYPSFALALSIIAATATELAGDEQRLAGLLAEQVQHTAHIHNRLRLARKQTAHLLHTAVQGELVAAALTLQRRSADAGDNALSTNAWGEVMTTIARIKQEVAQGEVVDLTPASDRLKALVTMWGSALRITSRYDDEIWPVLAADAARTEMAVDALSEGFTNAVRHGNGQRVDVHLGVVGPRETVVITVRSSGVISSGPTNGLGLRSLRGATNAVTLSEVRGEVSLVVELV</sequence>
<gene>
    <name evidence="2" type="ORF">GCM10022381_34170</name>
</gene>
<reference evidence="3" key="1">
    <citation type="journal article" date="2019" name="Int. J. Syst. Evol. Microbiol.">
        <title>The Global Catalogue of Microorganisms (GCM) 10K type strain sequencing project: providing services to taxonomists for standard genome sequencing and annotation.</title>
        <authorList>
            <consortium name="The Broad Institute Genomics Platform"/>
            <consortium name="The Broad Institute Genome Sequencing Center for Infectious Disease"/>
            <person name="Wu L."/>
            <person name="Ma J."/>
        </authorList>
    </citation>
    <scope>NUCLEOTIDE SEQUENCE [LARGE SCALE GENOMIC DNA]</scope>
    <source>
        <strain evidence="3">JCM 17021</strain>
    </source>
</reference>
<keyword evidence="1" id="KW-0812">Transmembrane</keyword>
<feature type="transmembrane region" description="Helical" evidence="1">
    <location>
        <begin position="275"/>
        <end position="299"/>
    </location>
</feature>